<proteinExistence type="predicted"/>
<reference evidence="3 4" key="1">
    <citation type="journal article" date="2018" name="PLoS ONE">
        <title>The draft genome of Kipferlia bialata reveals reductive genome evolution in fornicate parasites.</title>
        <authorList>
            <person name="Tanifuji G."/>
            <person name="Takabayashi S."/>
            <person name="Kume K."/>
            <person name="Takagi M."/>
            <person name="Nakayama T."/>
            <person name="Kamikawa R."/>
            <person name="Inagaki Y."/>
            <person name="Hashimoto T."/>
        </authorList>
    </citation>
    <scope>NUCLEOTIDE SEQUENCE [LARGE SCALE GENOMIC DNA]</scope>
    <source>
        <strain evidence="3">NY0173</strain>
    </source>
</reference>
<evidence type="ECO:0000259" key="2">
    <source>
        <dbReference type="Pfam" id="PF01154"/>
    </source>
</evidence>
<evidence type="ECO:0000256" key="1">
    <source>
        <dbReference type="ARBA" id="ARBA00022679"/>
    </source>
</evidence>
<feature type="non-terminal residue" evidence="3">
    <location>
        <position position="1"/>
    </location>
</feature>
<organism evidence="3 4">
    <name type="scientific">Kipferlia bialata</name>
    <dbReference type="NCBI Taxonomy" id="797122"/>
    <lineage>
        <taxon>Eukaryota</taxon>
        <taxon>Metamonada</taxon>
        <taxon>Carpediemonas-like organisms</taxon>
        <taxon>Kipferlia</taxon>
    </lineage>
</organism>
<dbReference type="InterPro" id="IPR016039">
    <property type="entry name" value="Thiolase-like"/>
</dbReference>
<dbReference type="AlphaFoldDB" id="A0A9K3D8R6"/>
<dbReference type="PANTHER" id="PTHR43323">
    <property type="entry name" value="3-HYDROXY-3-METHYLGLUTARYL COENZYME A SYNTHASE"/>
    <property type="match status" value="1"/>
</dbReference>
<name>A0A9K3D8R6_9EUKA</name>
<evidence type="ECO:0000313" key="3">
    <source>
        <dbReference type="EMBL" id="GIQ89449.1"/>
    </source>
</evidence>
<feature type="domain" description="Hydroxymethylglutaryl-coenzyme A synthase N-terminal" evidence="2">
    <location>
        <begin position="7"/>
        <end position="151"/>
    </location>
</feature>
<dbReference type="PANTHER" id="PTHR43323:SF2">
    <property type="entry name" value="HYDROXYMETHYLGLUTARYL-COA SYNTHASE"/>
    <property type="match status" value="1"/>
</dbReference>
<protein>
    <recommendedName>
        <fullName evidence="2">Hydroxymethylglutaryl-coenzyme A synthase N-terminal domain-containing protein</fullName>
    </recommendedName>
</protein>
<gene>
    <name evidence="3" type="ORF">KIPB_011916</name>
</gene>
<evidence type="ECO:0000313" key="4">
    <source>
        <dbReference type="Proteomes" id="UP000265618"/>
    </source>
</evidence>
<dbReference type="EMBL" id="BDIP01005055">
    <property type="protein sequence ID" value="GIQ89449.1"/>
    <property type="molecule type" value="Genomic_DNA"/>
</dbReference>
<dbReference type="GO" id="GO:0006084">
    <property type="term" value="P:acetyl-CoA metabolic process"/>
    <property type="evidence" value="ECO:0007669"/>
    <property type="project" value="TreeGrafter"/>
</dbReference>
<keyword evidence="1" id="KW-0808">Transferase</keyword>
<dbReference type="OrthoDB" id="1269963at2759"/>
<sequence>MECSKMPGIAAMQVYVPRLYVEQADLERHDAQSDDHYATRMKGKYTKGLGQNRMAIATDAEDCISMALTVTDMLLRNHGVDISRIGRVDVGSESNPDKSKSIKSHLMRLFSADTDGDRLGSRGVSIEGCDCVNACYGGMQAVFNALDWLHSPCS</sequence>
<dbReference type="InterPro" id="IPR013528">
    <property type="entry name" value="HMG_CoA_synth_N"/>
</dbReference>
<dbReference type="GO" id="GO:0010142">
    <property type="term" value="P:farnesyl diphosphate biosynthetic process, mevalonate pathway"/>
    <property type="evidence" value="ECO:0007669"/>
    <property type="project" value="TreeGrafter"/>
</dbReference>
<comment type="caution">
    <text evidence="3">The sequence shown here is derived from an EMBL/GenBank/DDBJ whole genome shotgun (WGS) entry which is preliminary data.</text>
</comment>
<dbReference type="GO" id="GO:0004421">
    <property type="term" value="F:hydroxymethylglutaryl-CoA synthase activity"/>
    <property type="evidence" value="ECO:0007669"/>
    <property type="project" value="TreeGrafter"/>
</dbReference>
<dbReference type="Gene3D" id="3.40.47.10">
    <property type="match status" value="1"/>
</dbReference>
<dbReference type="Proteomes" id="UP000265618">
    <property type="component" value="Unassembled WGS sequence"/>
</dbReference>
<dbReference type="CDD" id="cd00827">
    <property type="entry name" value="init_cond_enzymes"/>
    <property type="match status" value="1"/>
</dbReference>
<keyword evidence="4" id="KW-1185">Reference proteome</keyword>
<dbReference type="SUPFAM" id="SSF53901">
    <property type="entry name" value="Thiolase-like"/>
    <property type="match status" value="1"/>
</dbReference>
<dbReference type="Pfam" id="PF01154">
    <property type="entry name" value="HMG_CoA_synt_N"/>
    <property type="match status" value="1"/>
</dbReference>
<accession>A0A9K3D8R6</accession>